<dbReference type="EnsemblMetazoa" id="PHUM397820-RA">
    <property type="protein sequence ID" value="PHUM397820-PA"/>
    <property type="gene ID" value="PHUM397820"/>
</dbReference>
<sequence length="94" mass="11865">MFIVQKKKREREGEGLELDKRQFHCHQCQKTYREKTSLNRHLRWDCGKLPQFRCNYCQYETKWRFRIKEHFLRNHMEYSEVRFTPENLLHFLGK</sequence>
<gene>
    <name evidence="4" type="primary">8237835</name>
    <name evidence="3" type="ORF">Phum_PHUM397820</name>
</gene>
<reference evidence="3" key="1">
    <citation type="submission" date="2007-04" db="EMBL/GenBank/DDBJ databases">
        <title>Annotation of Pediculus humanus corporis strain USDA.</title>
        <authorList>
            <person name="Kirkness E."/>
            <person name="Hannick L."/>
            <person name="Hass B."/>
            <person name="Bruggner R."/>
            <person name="Lawson D."/>
            <person name="Bidwell S."/>
            <person name="Joardar V."/>
            <person name="Caler E."/>
            <person name="Walenz B."/>
            <person name="Inman J."/>
            <person name="Schobel S."/>
            <person name="Galinsky K."/>
            <person name="Amedeo P."/>
            <person name="Strausberg R."/>
        </authorList>
    </citation>
    <scope>NUCLEOTIDE SEQUENCE</scope>
    <source>
        <strain evidence="3">USDA</strain>
    </source>
</reference>
<keyword evidence="1" id="KW-0863">Zinc-finger</keyword>
<keyword evidence="1" id="KW-0479">Metal-binding</keyword>
<dbReference type="VEuPathDB" id="VectorBase:PHUM397820"/>
<dbReference type="InterPro" id="IPR036236">
    <property type="entry name" value="Znf_C2H2_sf"/>
</dbReference>
<dbReference type="GeneID" id="8237835"/>
<keyword evidence="5" id="KW-1185">Reference proteome</keyword>
<protein>
    <recommendedName>
        <fullName evidence="2">C2H2-type domain-containing protein</fullName>
    </recommendedName>
</protein>
<keyword evidence="1" id="KW-0862">Zinc</keyword>
<dbReference type="EMBL" id="DS235477">
    <property type="protein sequence ID" value="EEB15977.1"/>
    <property type="molecule type" value="Genomic_DNA"/>
</dbReference>
<evidence type="ECO:0000313" key="4">
    <source>
        <dbReference type="EnsemblMetazoa" id="PHUM397820-PA"/>
    </source>
</evidence>
<organism>
    <name type="scientific">Pediculus humanus subsp. corporis</name>
    <name type="common">Body louse</name>
    <dbReference type="NCBI Taxonomy" id="121224"/>
    <lineage>
        <taxon>Eukaryota</taxon>
        <taxon>Metazoa</taxon>
        <taxon>Ecdysozoa</taxon>
        <taxon>Arthropoda</taxon>
        <taxon>Hexapoda</taxon>
        <taxon>Insecta</taxon>
        <taxon>Pterygota</taxon>
        <taxon>Neoptera</taxon>
        <taxon>Paraneoptera</taxon>
        <taxon>Psocodea</taxon>
        <taxon>Troctomorpha</taxon>
        <taxon>Phthiraptera</taxon>
        <taxon>Anoplura</taxon>
        <taxon>Pediculidae</taxon>
        <taxon>Pediculus</taxon>
    </lineage>
</organism>
<reference evidence="4" key="3">
    <citation type="submission" date="2021-02" db="UniProtKB">
        <authorList>
            <consortium name="EnsemblMetazoa"/>
        </authorList>
    </citation>
    <scope>IDENTIFICATION</scope>
    <source>
        <strain evidence="4">USDA</strain>
    </source>
</reference>
<evidence type="ECO:0000313" key="3">
    <source>
        <dbReference type="EMBL" id="EEB15977.1"/>
    </source>
</evidence>
<dbReference type="InterPro" id="IPR013087">
    <property type="entry name" value="Znf_C2H2_type"/>
</dbReference>
<accession>E0VRH1</accession>
<dbReference type="Gene3D" id="3.30.160.60">
    <property type="entry name" value="Classic Zinc Finger"/>
    <property type="match status" value="1"/>
</dbReference>
<reference evidence="3" key="2">
    <citation type="submission" date="2007-04" db="EMBL/GenBank/DDBJ databases">
        <title>The genome of the human body louse.</title>
        <authorList>
            <consortium name="The Human Body Louse Genome Consortium"/>
            <person name="Kirkness E."/>
            <person name="Walenz B."/>
            <person name="Hass B."/>
            <person name="Bruggner R."/>
            <person name="Strausberg R."/>
        </authorList>
    </citation>
    <scope>NUCLEOTIDE SEQUENCE</scope>
    <source>
        <strain evidence="3">USDA</strain>
    </source>
</reference>
<dbReference type="PROSITE" id="PS50157">
    <property type="entry name" value="ZINC_FINGER_C2H2_2"/>
    <property type="match status" value="1"/>
</dbReference>
<dbReference type="HOGENOM" id="CLU_162880_0_1_1"/>
<dbReference type="InParanoid" id="E0VRH1"/>
<dbReference type="SUPFAM" id="SSF57667">
    <property type="entry name" value="beta-beta-alpha zinc fingers"/>
    <property type="match status" value="1"/>
</dbReference>
<feature type="domain" description="C2H2-type" evidence="2">
    <location>
        <begin position="23"/>
        <end position="50"/>
    </location>
</feature>
<dbReference type="Proteomes" id="UP000009046">
    <property type="component" value="Unassembled WGS sequence"/>
</dbReference>
<dbReference type="AlphaFoldDB" id="E0VRH1"/>
<evidence type="ECO:0000313" key="5">
    <source>
        <dbReference type="Proteomes" id="UP000009046"/>
    </source>
</evidence>
<dbReference type="GO" id="GO:0008270">
    <property type="term" value="F:zinc ion binding"/>
    <property type="evidence" value="ECO:0007669"/>
    <property type="project" value="UniProtKB-KW"/>
</dbReference>
<evidence type="ECO:0000256" key="1">
    <source>
        <dbReference type="PROSITE-ProRule" id="PRU00042"/>
    </source>
</evidence>
<dbReference type="EMBL" id="AAZO01004671">
    <property type="status" value="NOT_ANNOTATED_CDS"/>
    <property type="molecule type" value="Genomic_DNA"/>
</dbReference>
<dbReference type="KEGG" id="phu:Phum_PHUM397820"/>
<dbReference type="SMART" id="SM00355">
    <property type="entry name" value="ZnF_C2H2"/>
    <property type="match status" value="2"/>
</dbReference>
<proteinExistence type="predicted"/>
<dbReference type="RefSeq" id="XP_002428715.1">
    <property type="nucleotide sequence ID" value="XM_002428670.1"/>
</dbReference>
<dbReference type="CTD" id="8237835"/>
<dbReference type="OrthoDB" id="8186305at2759"/>
<evidence type="ECO:0000259" key="2">
    <source>
        <dbReference type="PROSITE" id="PS50157"/>
    </source>
</evidence>
<name>E0VRH1_PEDHC</name>